<dbReference type="EMBL" id="JABEZW010000013">
    <property type="protein sequence ID" value="MBA0783047.1"/>
    <property type="molecule type" value="Genomic_DNA"/>
</dbReference>
<comment type="caution">
    <text evidence="2">The sequence shown here is derived from an EMBL/GenBank/DDBJ whole genome shotgun (WGS) entry which is preliminary data.</text>
</comment>
<evidence type="ECO:0000313" key="3">
    <source>
        <dbReference type="Proteomes" id="UP000593568"/>
    </source>
</evidence>
<evidence type="ECO:0000256" key="1">
    <source>
        <dbReference type="SAM" id="MobiDB-lite"/>
    </source>
</evidence>
<protein>
    <submittedName>
        <fullName evidence="2">Uncharacterized protein</fullName>
    </submittedName>
</protein>
<sequence length="28" mass="3193">SPKSAQECTSPHHRPAQRLSVTYLLEKK</sequence>
<dbReference type="AlphaFoldDB" id="A0A7J9FCR3"/>
<feature type="non-terminal residue" evidence="2">
    <location>
        <position position="1"/>
    </location>
</feature>
<organism evidence="2 3">
    <name type="scientific">Gossypium trilobum</name>
    <dbReference type="NCBI Taxonomy" id="34281"/>
    <lineage>
        <taxon>Eukaryota</taxon>
        <taxon>Viridiplantae</taxon>
        <taxon>Streptophyta</taxon>
        <taxon>Embryophyta</taxon>
        <taxon>Tracheophyta</taxon>
        <taxon>Spermatophyta</taxon>
        <taxon>Magnoliopsida</taxon>
        <taxon>eudicotyledons</taxon>
        <taxon>Gunneridae</taxon>
        <taxon>Pentapetalae</taxon>
        <taxon>rosids</taxon>
        <taxon>malvids</taxon>
        <taxon>Malvales</taxon>
        <taxon>Malvaceae</taxon>
        <taxon>Malvoideae</taxon>
        <taxon>Gossypium</taxon>
    </lineage>
</organism>
<feature type="region of interest" description="Disordered" evidence="1">
    <location>
        <begin position="1"/>
        <end position="28"/>
    </location>
</feature>
<reference evidence="2 3" key="1">
    <citation type="journal article" date="2019" name="Genome Biol. Evol.">
        <title>Insights into the evolution of the New World diploid cottons (Gossypium, subgenus Houzingenia) based on genome sequencing.</title>
        <authorList>
            <person name="Grover C.E."/>
            <person name="Arick M.A. 2nd"/>
            <person name="Thrash A."/>
            <person name="Conover J.L."/>
            <person name="Sanders W.S."/>
            <person name="Peterson D.G."/>
            <person name="Frelichowski J.E."/>
            <person name="Scheffler J.A."/>
            <person name="Scheffler B.E."/>
            <person name="Wendel J.F."/>
        </authorList>
    </citation>
    <scope>NUCLEOTIDE SEQUENCE [LARGE SCALE GENOMIC DNA]</scope>
    <source>
        <strain evidence="2">8</strain>
        <tissue evidence="2">Leaf</tissue>
    </source>
</reference>
<name>A0A7J9FCR3_9ROSI</name>
<gene>
    <name evidence="2" type="ORF">Gotri_000833</name>
</gene>
<dbReference type="Proteomes" id="UP000593568">
    <property type="component" value="Unassembled WGS sequence"/>
</dbReference>
<evidence type="ECO:0000313" key="2">
    <source>
        <dbReference type="EMBL" id="MBA0783047.1"/>
    </source>
</evidence>
<accession>A0A7J9FCR3</accession>
<proteinExistence type="predicted"/>
<keyword evidence="3" id="KW-1185">Reference proteome</keyword>